<comment type="caution">
    <text evidence="1">The sequence shown here is derived from an EMBL/GenBank/DDBJ whole genome shotgun (WGS) entry which is preliminary data.</text>
</comment>
<reference evidence="1" key="1">
    <citation type="journal article" date="2015" name="Genome Announc.">
        <title>Draft Genome Sequence of Tolypothrix boutellei Strain VB521301.</title>
        <authorList>
            <person name="Chandrababunaidu M.M."/>
            <person name="Singh D."/>
            <person name="Sen D."/>
            <person name="Bhan S."/>
            <person name="Das S."/>
            <person name="Gupta A."/>
            <person name="Adhikary S.P."/>
            <person name="Tripathy S."/>
        </authorList>
    </citation>
    <scope>NUCLEOTIDE SEQUENCE</scope>
    <source>
        <strain evidence="1">VB521301</strain>
    </source>
</reference>
<proteinExistence type="predicted"/>
<dbReference type="AlphaFoldDB" id="A0A0C1MWQ1"/>
<accession>A0A0C1MWQ1</accession>
<sequence>MVKSYQDKPLFTNNIGKKIQETKKDDLYIQQIAKFFSKAISALYANTAIALSSLRKRCKGAQYLTPLPKLLGN</sequence>
<dbReference type="EMBL" id="JHEG02000059">
    <property type="protein sequence ID" value="KIE06742.1"/>
    <property type="molecule type" value="Genomic_DNA"/>
</dbReference>
<organism evidence="1">
    <name type="scientific">Tolypothrix bouteillei VB521301</name>
    <dbReference type="NCBI Taxonomy" id="1479485"/>
    <lineage>
        <taxon>Bacteria</taxon>
        <taxon>Bacillati</taxon>
        <taxon>Cyanobacteriota</taxon>
        <taxon>Cyanophyceae</taxon>
        <taxon>Nostocales</taxon>
        <taxon>Tolypothrichaceae</taxon>
        <taxon>Tolypothrix</taxon>
    </lineage>
</organism>
<gene>
    <name evidence="1" type="ORF">DA73_0236245</name>
</gene>
<evidence type="ECO:0000313" key="1">
    <source>
        <dbReference type="EMBL" id="KIE06742.1"/>
    </source>
</evidence>
<protein>
    <submittedName>
        <fullName evidence="1">Uncharacterized protein</fullName>
    </submittedName>
</protein>
<name>A0A0C1MWQ1_9CYAN</name>